<proteinExistence type="predicted"/>
<dbReference type="Gene3D" id="3.30.40.10">
    <property type="entry name" value="Zinc/RING finger domain, C3HC4 (zinc finger)"/>
    <property type="match status" value="1"/>
</dbReference>
<keyword evidence="1" id="KW-0399">Innate immunity</keyword>
<dbReference type="PROSITE" id="PS50188">
    <property type="entry name" value="B302_SPRY"/>
    <property type="match status" value="1"/>
</dbReference>
<dbReference type="Gene3D" id="3.30.160.60">
    <property type="entry name" value="Classic Zinc Finger"/>
    <property type="match status" value="1"/>
</dbReference>
<dbReference type="PANTHER" id="PTHR25465">
    <property type="entry name" value="B-BOX DOMAIN CONTAINING"/>
    <property type="match status" value="1"/>
</dbReference>
<reference evidence="11" key="1">
    <citation type="journal article" date="2019" name="Mol. Ecol. Resour.">
        <title>Chromosome-level genome assembly of Triplophysa tibetana, a fish adapted to the harsh high-altitude environment of the Tibetan Plateau.</title>
        <authorList>
            <person name="Yang X."/>
            <person name="Liu H."/>
            <person name="Ma Z."/>
            <person name="Zou Y."/>
            <person name="Zou M."/>
            <person name="Mao Y."/>
            <person name="Li X."/>
            <person name="Wang H."/>
            <person name="Chen T."/>
            <person name="Wang W."/>
            <person name="Yang R."/>
        </authorList>
    </citation>
    <scope>NUCLEOTIDE SEQUENCE [LARGE SCALE GENOMIC DNA]</scope>
    <source>
        <strain evidence="11">TTIB1903HZAU</strain>
        <tissue evidence="11">Muscle</tissue>
    </source>
</reference>
<evidence type="ECO:0000256" key="1">
    <source>
        <dbReference type="ARBA" id="ARBA00022588"/>
    </source>
</evidence>
<dbReference type="PRINTS" id="PR01407">
    <property type="entry name" value="BUTYPHLNCDUF"/>
</dbReference>
<dbReference type="SUPFAM" id="SSF57850">
    <property type="entry name" value="RING/U-box"/>
    <property type="match status" value="1"/>
</dbReference>
<dbReference type="GO" id="GO:0008270">
    <property type="term" value="F:zinc ion binding"/>
    <property type="evidence" value="ECO:0007669"/>
    <property type="project" value="UniProtKB-KW"/>
</dbReference>
<evidence type="ECO:0000259" key="10">
    <source>
        <dbReference type="PROSITE" id="PS50188"/>
    </source>
</evidence>
<dbReference type="EMBL" id="SOYY01000016">
    <property type="protein sequence ID" value="KAA0710750.1"/>
    <property type="molecule type" value="Genomic_DNA"/>
</dbReference>
<dbReference type="SMART" id="SM00589">
    <property type="entry name" value="PRY"/>
    <property type="match status" value="1"/>
</dbReference>
<dbReference type="Pfam" id="PF13445">
    <property type="entry name" value="zf-RING_UBOX"/>
    <property type="match status" value="1"/>
</dbReference>
<evidence type="ECO:0000313" key="11">
    <source>
        <dbReference type="EMBL" id="KAA0710750.1"/>
    </source>
</evidence>
<dbReference type="PANTHER" id="PTHR25465:SF32">
    <property type="entry name" value="BLOODTHIRSTY-RELATED GENE FAMILY, MEMBER 16 ISOFORM X1-RELATED"/>
    <property type="match status" value="1"/>
</dbReference>
<dbReference type="Pfam" id="PF13765">
    <property type="entry name" value="PRY"/>
    <property type="match status" value="1"/>
</dbReference>
<dbReference type="CDD" id="cd13733">
    <property type="entry name" value="SPRY_PRY_C-I_1"/>
    <property type="match status" value="1"/>
</dbReference>
<dbReference type="Gene3D" id="4.10.830.40">
    <property type="match status" value="1"/>
</dbReference>
<evidence type="ECO:0000256" key="5">
    <source>
        <dbReference type="ARBA" id="ARBA00022859"/>
    </source>
</evidence>
<feature type="domain" description="B30.2/SPRY" evidence="10">
    <location>
        <begin position="381"/>
        <end position="576"/>
    </location>
</feature>
<evidence type="ECO:0000256" key="6">
    <source>
        <dbReference type="PROSITE-ProRule" id="PRU00024"/>
    </source>
</evidence>
<evidence type="ECO:0000256" key="4">
    <source>
        <dbReference type="ARBA" id="ARBA00022833"/>
    </source>
</evidence>
<keyword evidence="2" id="KW-0479">Metal-binding</keyword>
<dbReference type="SMART" id="SM00449">
    <property type="entry name" value="SPRY"/>
    <property type="match status" value="1"/>
</dbReference>
<dbReference type="InterPro" id="IPR001870">
    <property type="entry name" value="B30.2/SPRY"/>
</dbReference>
<keyword evidence="4" id="KW-0862">Zinc</keyword>
<dbReference type="InterPro" id="IPR013320">
    <property type="entry name" value="ConA-like_dom_sf"/>
</dbReference>
<dbReference type="Pfam" id="PF00643">
    <property type="entry name" value="zf-B_box"/>
    <property type="match status" value="1"/>
</dbReference>
<dbReference type="SMART" id="SM00336">
    <property type="entry name" value="BBOX"/>
    <property type="match status" value="1"/>
</dbReference>
<dbReference type="AlphaFoldDB" id="A0A5A9NM04"/>
<comment type="caution">
    <text evidence="11">The sequence shown here is derived from an EMBL/GenBank/DDBJ whole genome shotgun (WGS) entry which is preliminary data.</text>
</comment>
<dbReference type="PROSITE" id="PS50119">
    <property type="entry name" value="ZF_BBOX"/>
    <property type="match status" value="1"/>
</dbReference>
<dbReference type="GO" id="GO:0045087">
    <property type="term" value="P:innate immune response"/>
    <property type="evidence" value="ECO:0007669"/>
    <property type="project" value="UniProtKB-KW"/>
</dbReference>
<dbReference type="InterPro" id="IPR043136">
    <property type="entry name" value="B30.2/SPRY_sf"/>
</dbReference>
<dbReference type="SUPFAM" id="SSF49899">
    <property type="entry name" value="Concanavalin A-like lectins/glucanases"/>
    <property type="match status" value="1"/>
</dbReference>
<dbReference type="PROSITE" id="PS50089">
    <property type="entry name" value="ZF_RING_2"/>
    <property type="match status" value="1"/>
</dbReference>
<accession>A0A5A9NM04</accession>
<feature type="domain" description="B box-type" evidence="9">
    <location>
        <begin position="158"/>
        <end position="198"/>
    </location>
</feature>
<dbReference type="Pfam" id="PF25600">
    <property type="entry name" value="TRIM_CC"/>
    <property type="match status" value="1"/>
</dbReference>
<gene>
    <name evidence="11" type="ORF">E1301_Tti019523</name>
</gene>
<evidence type="ECO:0000256" key="3">
    <source>
        <dbReference type="ARBA" id="ARBA00022771"/>
    </source>
</evidence>
<dbReference type="InterPro" id="IPR003879">
    <property type="entry name" value="Butyrophylin_SPRY"/>
</dbReference>
<name>A0A5A9NM04_9TELE</name>
<dbReference type="PROSITE" id="PS00518">
    <property type="entry name" value="ZF_RING_1"/>
    <property type="match status" value="1"/>
</dbReference>
<dbReference type="SMART" id="SM00184">
    <property type="entry name" value="RING"/>
    <property type="match status" value="1"/>
</dbReference>
<dbReference type="Gene3D" id="2.60.120.920">
    <property type="match status" value="1"/>
</dbReference>
<keyword evidence="12" id="KW-1185">Reference proteome</keyword>
<dbReference type="InterPro" id="IPR027370">
    <property type="entry name" value="Znf-RING_euk"/>
</dbReference>
<dbReference type="InterPro" id="IPR051051">
    <property type="entry name" value="E3_ubiq-ligase_TRIM/RNF"/>
</dbReference>
<feature type="domain" description="RING-type" evidence="8">
    <location>
        <begin position="16"/>
        <end position="56"/>
    </location>
</feature>
<evidence type="ECO:0000313" key="12">
    <source>
        <dbReference type="Proteomes" id="UP000324632"/>
    </source>
</evidence>
<dbReference type="InterPro" id="IPR013083">
    <property type="entry name" value="Znf_RING/FYVE/PHD"/>
</dbReference>
<evidence type="ECO:0000259" key="8">
    <source>
        <dbReference type="PROSITE" id="PS50089"/>
    </source>
</evidence>
<keyword evidence="5" id="KW-0391">Immunity</keyword>
<evidence type="ECO:0000256" key="7">
    <source>
        <dbReference type="SAM" id="Coils"/>
    </source>
</evidence>
<protein>
    <submittedName>
        <fullName evidence="11">E3 ubiquitin-protein ligase TRIM7</fullName>
    </submittedName>
</protein>
<dbReference type="CDD" id="cd19769">
    <property type="entry name" value="Bbox2_TRIM16-like"/>
    <property type="match status" value="1"/>
</dbReference>
<keyword evidence="7" id="KW-0175">Coiled coil</keyword>
<feature type="coiled-coil region" evidence="7">
    <location>
        <begin position="278"/>
        <end position="305"/>
    </location>
</feature>
<dbReference type="FunFam" id="2.60.120.920:FF:000004">
    <property type="entry name" value="Butyrophilin subfamily 1 member A1"/>
    <property type="match status" value="1"/>
</dbReference>
<keyword evidence="3 6" id="KW-0863">Zinc-finger</keyword>
<dbReference type="InterPro" id="IPR017907">
    <property type="entry name" value="Znf_RING_CS"/>
</dbReference>
<dbReference type="InterPro" id="IPR000315">
    <property type="entry name" value="Znf_B-box"/>
</dbReference>
<dbReference type="InterPro" id="IPR058030">
    <property type="entry name" value="TRIM8/14/16/25/29/45/65_CC"/>
</dbReference>
<dbReference type="InterPro" id="IPR001841">
    <property type="entry name" value="Znf_RING"/>
</dbReference>
<dbReference type="Pfam" id="PF00622">
    <property type="entry name" value="SPRY"/>
    <property type="match status" value="1"/>
</dbReference>
<dbReference type="SUPFAM" id="SSF57845">
    <property type="entry name" value="B-box zinc-binding domain"/>
    <property type="match status" value="1"/>
</dbReference>
<organism evidence="11 12">
    <name type="scientific">Triplophysa tibetana</name>
    <dbReference type="NCBI Taxonomy" id="1572043"/>
    <lineage>
        <taxon>Eukaryota</taxon>
        <taxon>Metazoa</taxon>
        <taxon>Chordata</taxon>
        <taxon>Craniata</taxon>
        <taxon>Vertebrata</taxon>
        <taxon>Euteleostomi</taxon>
        <taxon>Actinopterygii</taxon>
        <taxon>Neopterygii</taxon>
        <taxon>Teleostei</taxon>
        <taxon>Ostariophysi</taxon>
        <taxon>Cypriniformes</taxon>
        <taxon>Nemacheilidae</taxon>
        <taxon>Triplophysa</taxon>
    </lineage>
</organism>
<sequence length="578" mass="66194">MADFDVELFSEQELTCSICLEIFTEPVSTPCGHNFCQSCIGGYWASSSVCTCPLCKRPFGERPELCINRVFAHIAQKYKEKRYGEPPKPKPRQMSISDGVSLTEADEQIFCDICSGKKQKAVSSCLTCTASYCEIHVLPHRQTSFYSSHRLLDPHEALRGRTCPQHGRLLEVYCRTDEKCICAICVLEEHRTHTTVSIQTERAYKQRLLGRTELNVQMCIERRSVDLNELKSKLQTLQSCAHSELSEVDQLLSDITQSVDRIRSELVGGIQEKQEAVIGRGQRMVSQLESKLTELKERKDGLEAQAVSEDHINFLKSFEEMNRPVQDTHDELEEDLTLHFSLRDVKRALGEIRERLDDISYGQVHYRGSGVAESESMTSVQFIRRKDHWSLKDLRKIKTEDISLNPVTAYPFLILSDDRKQLKRGEKLQFYRNSVQRFDVWSCVLAKEGFESGRHYWEVNVGENKDWKLGVVRESSQRKGLFDMSPASGYYTIWWSGNHLRALTASPPVKIKVSGRLRRVGVYLDCEERQLIFYNAKTGSELYSFTTVEFSEKMFPLFGTGDKDIPLVLMSLSVSVPE</sequence>
<dbReference type="Proteomes" id="UP000324632">
    <property type="component" value="Chromosome 16"/>
</dbReference>
<dbReference type="InterPro" id="IPR006574">
    <property type="entry name" value="PRY"/>
</dbReference>
<dbReference type="InterPro" id="IPR003877">
    <property type="entry name" value="SPRY_dom"/>
</dbReference>
<evidence type="ECO:0000256" key="2">
    <source>
        <dbReference type="ARBA" id="ARBA00022723"/>
    </source>
</evidence>
<evidence type="ECO:0000259" key="9">
    <source>
        <dbReference type="PROSITE" id="PS50119"/>
    </source>
</evidence>
<dbReference type="GO" id="GO:0005737">
    <property type="term" value="C:cytoplasm"/>
    <property type="evidence" value="ECO:0007669"/>
    <property type="project" value="UniProtKB-ARBA"/>
</dbReference>